<dbReference type="PANTHER" id="PTHR24305:SF166">
    <property type="entry name" value="CYTOCHROME P450 12A4, MITOCHONDRIAL-RELATED"/>
    <property type="match status" value="1"/>
</dbReference>
<dbReference type="CDD" id="cd11069">
    <property type="entry name" value="CYP_FUM15-like"/>
    <property type="match status" value="1"/>
</dbReference>
<name>A0ABR2ZF16_9AGAR</name>
<keyword evidence="8" id="KW-1133">Transmembrane helix</keyword>
<evidence type="ECO:0000256" key="11">
    <source>
        <dbReference type="ARBA" id="ARBA00023033"/>
    </source>
</evidence>
<keyword evidence="14" id="KW-1185">Reference proteome</keyword>
<dbReference type="Pfam" id="PF00067">
    <property type="entry name" value="p450"/>
    <property type="match status" value="1"/>
</dbReference>
<protein>
    <recommendedName>
        <fullName evidence="15">Cytochrome P450</fullName>
    </recommendedName>
</protein>
<comment type="pathway">
    <text evidence="3">Secondary metabolite biosynthesis; terpenoid biosynthesis.</text>
</comment>
<evidence type="ECO:0000256" key="6">
    <source>
        <dbReference type="ARBA" id="ARBA00022692"/>
    </source>
</evidence>
<evidence type="ECO:0000256" key="2">
    <source>
        <dbReference type="ARBA" id="ARBA00004370"/>
    </source>
</evidence>
<keyword evidence="9" id="KW-0560">Oxidoreductase</keyword>
<keyword evidence="5" id="KW-0349">Heme</keyword>
<dbReference type="InterPro" id="IPR001128">
    <property type="entry name" value="Cyt_P450"/>
</dbReference>
<keyword evidence="12" id="KW-0472">Membrane</keyword>
<evidence type="ECO:0000256" key="1">
    <source>
        <dbReference type="ARBA" id="ARBA00001971"/>
    </source>
</evidence>
<keyword evidence="7" id="KW-0479">Metal-binding</keyword>
<proteinExistence type="inferred from homology"/>
<comment type="similarity">
    <text evidence="4">Belongs to the cytochrome P450 family.</text>
</comment>
<evidence type="ECO:0000256" key="12">
    <source>
        <dbReference type="ARBA" id="ARBA00023136"/>
    </source>
</evidence>
<reference evidence="13 14" key="1">
    <citation type="submission" date="2024-05" db="EMBL/GenBank/DDBJ databases">
        <title>A draft genome resource for the thread blight pathogen Marasmius tenuissimus strain MS-2.</title>
        <authorList>
            <person name="Yulfo-Soto G.E."/>
            <person name="Baruah I.K."/>
            <person name="Amoako-Attah I."/>
            <person name="Bukari Y."/>
            <person name="Meinhardt L.W."/>
            <person name="Bailey B.A."/>
            <person name="Cohen S.P."/>
        </authorList>
    </citation>
    <scope>NUCLEOTIDE SEQUENCE [LARGE SCALE GENOMIC DNA]</scope>
    <source>
        <strain evidence="13 14">MS-2</strain>
    </source>
</reference>
<comment type="subcellular location">
    <subcellularLocation>
        <location evidence="2">Membrane</location>
    </subcellularLocation>
</comment>
<evidence type="ECO:0000256" key="4">
    <source>
        <dbReference type="ARBA" id="ARBA00010617"/>
    </source>
</evidence>
<dbReference type="InterPro" id="IPR050121">
    <property type="entry name" value="Cytochrome_P450_monoxygenase"/>
</dbReference>
<evidence type="ECO:0008006" key="15">
    <source>
        <dbReference type="Google" id="ProtNLM"/>
    </source>
</evidence>
<dbReference type="InterPro" id="IPR002401">
    <property type="entry name" value="Cyt_P450_E_grp-I"/>
</dbReference>
<dbReference type="PANTHER" id="PTHR24305">
    <property type="entry name" value="CYTOCHROME P450"/>
    <property type="match status" value="1"/>
</dbReference>
<sequence>MYHILVKDQQIWEEEPVLLTTSELVFGKGLPATAGEHHRKQRKMLTPVFSAAHLRDMTPIFYDIVKKLSNTLAKIASPGEQEIDMLSWSSRTALELIGQSGLGYSFDPLTDEACAHPYPAALKALLPLYGSTVSTRKFFHPLVKVLPRRLLRFFACRLPMRDLQHLRKLADYMWELSTEIYQGKLRALEAGDEAVHAQVSRGKDIMSVLMNENMKASDEEKLDEDELIGQSLEQMSTLIFAAMDTTSSALARTFHLLAQNPEVQSKLRQELREAREAQGGEDVPYDVLVALPYLDAICRETLRLYAPASRVMRQSTQTAIVPLSTPVRCTDGSVINEITVPADTNVLIDIVNANRNPELWGPDAMEWKPERWLSSLPSTVSEAKTPGIYSHLMTFIGGGRSCIGFKFSQLEMKVVLFQLMEIFELRPADKEIYWQSNPVANPVIKGEPQAAKLPIRISLAN</sequence>
<gene>
    <name evidence="13" type="ORF">AAF712_012971</name>
</gene>
<dbReference type="SUPFAM" id="SSF48264">
    <property type="entry name" value="Cytochrome P450"/>
    <property type="match status" value="1"/>
</dbReference>
<evidence type="ECO:0000313" key="13">
    <source>
        <dbReference type="EMBL" id="KAL0060216.1"/>
    </source>
</evidence>
<dbReference type="Proteomes" id="UP001437256">
    <property type="component" value="Unassembled WGS sequence"/>
</dbReference>
<organism evidence="13 14">
    <name type="scientific">Marasmius tenuissimus</name>
    <dbReference type="NCBI Taxonomy" id="585030"/>
    <lineage>
        <taxon>Eukaryota</taxon>
        <taxon>Fungi</taxon>
        <taxon>Dikarya</taxon>
        <taxon>Basidiomycota</taxon>
        <taxon>Agaricomycotina</taxon>
        <taxon>Agaricomycetes</taxon>
        <taxon>Agaricomycetidae</taxon>
        <taxon>Agaricales</taxon>
        <taxon>Marasmiineae</taxon>
        <taxon>Marasmiaceae</taxon>
        <taxon>Marasmius</taxon>
    </lineage>
</organism>
<evidence type="ECO:0000256" key="3">
    <source>
        <dbReference type="ARBA" id="ARBA00004721"/>
    </source>
</evidence>
<evidence type="ECO:0000256" key="9">
    <source>
        <dbReference type="ARBA" id="ARBA00023002"/>
    </source>
</evidence>
<comment type="caution">
    <text evidence="13">The sequence shown here is derived from an EMBL/GenBank/DDBJ whole genome shotgun (WGS) entry which is preliminary data.</text>
</comment>
<evidence type="ECO:0000313" key="14">
    <source>
        <dbReference type="Proteomes" id="UP001437256"/>
    </source>
</evidence>
<evidence type="ECO:0000256" key="5">
    <source>
        <dbReference type="ARBA" id="ARBA00022617"/>
    </source>
</evidence>
<dbReference type="EMBL" id="JBBXMP010000186">
    <property type="protein sequence ID" value="KAL0060216.1"/>
    <property type="molecule type" value="Genomic_DNA"/>
</dbReference>
<keyword evidence="10" id="KW-0408">Iron</keyword>
<evidence type="ECO:0000256" key="8">
    <source>
        <dbReference type="ARBA" id="ARBA00022989"/>
    </source>
</evidence>
<dbReference type="Gene3D" id="1.10.630.10">
    <property type="entry name" value="Cytochrome P450"/>
    <property type="match status" value="1"/>
</dbReference>
<evidence type="ECO:0000256" key="7">
    <source>
        <dbReference type="ARBA" id="ARBA00022723"/>
    </source>
</evidence>
<keyword evidence="11" id="KW-0503">Monooxygenase</keyword>
<dbReference type="PRINTS" id="PR00385">
    <property type="entry name" value="P450"/>
</dbReference>
<evidence type="ECO:0000256" key="10">
    <source>
        <dbReference type="ARBA" id="ARBA00023004"/>
    </source>
</evidence>
<keyword evidence="6" id="KW-0812">Transmembrane</keyword>
<accession>A0ABR2ZF16</accession>
<dbReference type="InterPro" id="IPR036396">
    <property type="entry name" value="Cyt_P450_sf"/>
</dbReference>
<comment type="cofactor">
    <cofactor evidence="1">
        <name>heme</name>
        <dbReference type="ChEBI" id="CHEBI:30413"/>
    </cofactor>
</comment>
<dbReference type="PRINTS" id="PR00463">
    <property type="entry name" value="EP450I"/>
</dbReference>